<dbReference type="InterPro" id="IPR008253">
    <property type="entry name" value="Marvel"/>
</dbReference>
<organism evidence="8 12">
    <name type="scientific">Branchiostoma belcheri</name>
    <name type="common">Amphioxus</name>
    <dbReference type="NCBI Taxonomy" id="7741"/>
    <lineage>
        <taxon>Eukaryota</taxon>
        <taxon>Metazoa</taxon>
        <taxon>Chordata</taxon>
        <taxon>Cephalochordata</taxon>
        <taxon>Leptocardii</taxon>
        <taxon>Amphioxiformes</taxon>
        <taxon>Branchiostomatidae</taxon>
        <taxon>Branchiostoma</taxon>
    </lineage>
</organism>
<gene>
    <name evidence="9 10 11 12" type="primary">LOC109469814</name>
</gene>
<protein>
    <submittedName>
        <fullName evidence="9 11">Uncharacterized protein LOC109469814 isoform X4</fullName>
    </submittedName>
    <submittedName>
        <fullName evidence="10">Uncharacterized protein LOC109469814 isoform X5</fullName>
    </submittedName>
</protein>
<evidence type="ECO:0000259" key="7">
    <source>
        <dbReference type="PROSITE" id="PS51225"/>
    </source>
</evidence>
<proteinExistence type="predicted"/>
<evidence type="ECO:0000256" key="1">
    <source>
        <dbReference type="ARBA" id="ARBA00004141"/>
    </source>
</evidence>
<comment type="subcellular location">
    <subcellularLocation>
        <location evidence="1">Membrane</location>
        <topology evidence="1">Multi-pass membrane protein</topology>
    </subcellularLocation>
</comment>
<dbReference type="Proteomes" id="UP000515135">
    <property type="component" value="Unplaced"/>
</dbReference>
<evidence type="ECO:0000313" key="11">
    <source>
        <dbReference type="RefSeq" id="XP_019624083.1"/>
    </source>
</evidence>
<keyword evidence="4 5" id="KW-0472">Membrane</keyword>
<dbReference type="PROSITE" id="PS51225">
    <property type="entry name" value="MARVEL"/>
    <property type="match status" value="1"/>
</dbReference>
<sequence length="171" mass="19505">MMEQNGWGPPAVDLNFLKSGLGVLKLVQMLLSLVGFIIAEVTASPYNWEQMKAYEWISLTIFILTLAVFTIFLASWHKSEAAARVNWPLVDFCHSALCTVLWSINFILALISISWRWPGREAGAIVDTILAIVSLLTFWATVRMSYRRWHLFSPTPTIPYHYQHLGTEPYS</sequence>
<name>A0A6P4YQX6_BRABE</name>
<dbReference type="GeneID" id="109469814"/>
<feature type="transmembrane region" description="Helical" evidence="6">
    <location>
        <begin position="20"/>
        <end position="41"/>
    </location>
</feature>
<dbReference type="GO" id="GO:0016020">
    <property type="term" value="C:membrane"/>
    <property type="evidence" value="ECO:0007669"/>
    <property type="project" value="UniProtKB-SubCell"/>
</dbReference>
<feature type="transmembrane region" description="Helical" evidence="6">
    <location>
        <begin position="53"/>
        <end position="74"/>
    </location>
</feature>
<keyword evidence="3 6" id="KW-1133">Transmembrane helix</keyword>
<evidence type="ECO:0000313" key="8">
    <source>
        <dbReference type="Proteomes" id="UP000515135"/>
    </source>
</evidence>
<feature type="transmembrane region" description="Helical" evidence="6">
    <location>
        <begin position="122"/>
        <end position="142"/>
    </location>
</feature>
<dbReference type="RefSeq" id="XP_019624083.1">
    <property type="nucleotide sequence ID" value="XM_019768524.1"/>
</dbReference>
<keyword evidence="8" id="KW-1185">Reference proteome</keyword>
<reference evidence="9 10" key="1">
    <citation type="submission" date="2025-04" db="UniProtKB">
        <authorList>
            <consortium name="RefSeq"/>
        </authorList>
    </citation>
    <scope>IDENTIFICATION</scope>
    <source>
        <tissue evidence="9 10">Gonad</tissue>
    </source>
</reference>
<dbReference type="RefSeq" id="XP_019624080.1">
    <property type="nucleotide sequence ID" value="XM_019768521.1"/>
</dbReference>
<evidence type="ECO:0000256" key="4">
    <source>
        <dbReference type="ARBA" id="ARBA00023136"/>
    </source>
</evidence>
<dbReference type="RefSeq" id="XP_019624081.1">
    <property type="nucleotide sequence ID" value="XM_019768522.1"/>
</dbReference>
<evidence type="ECO:0000256" key="2">
    <source>
        <dbReference type="ARBA" id="ARBA00022692"/>
    </source>
</evidence>
<dbReference type="Pfam" id="PF01284">
    <property type="entry name" value="MARVEL"/>
    <property type="match status" value="1"/>
</dbReference>
<evidence type="ECO:0000313" key="10">
    <source>
        <dbReference type="RefSeq" id="XP_019624081.1"/>
    </source>
</evidence>
<dbReference type="PANTHER" id="PTHR22776:SF49">
    <property type="entry name" value="MARVEL DOMAIN-CONTAINING PROTEIN"/>
    <property type="match status" value="1"/>
</dbReference>
<feature type="transmembrane region" description="Helical" evidence="6">
    <location>
        <begin position="94"/>
        <end position="115"/>
    </location>
</feature>
<evidence type="ECO:0000256" key="6">
    <source>
        <dbReference type="SAM" id="Phobius"/>
    </source>
</evidence>
<feature type="domain" description="MARVEL" evidence="7">
    <location>
        <begin position="16"/>
        <end position="150"/>
    </location>
</feature>
<accession>A0A6P4YQX6</accession>
<dbReference type="AlphaFoldDB" id="A0A6P4YQX6"/>
<dbReference type="PANTHER" id="PTHR22776">
    <property type="entry name" value="MARVEL-CONTAINING POTENTIAL LIPID RAFT-ASSOCIATED PROTEIN"/>
    <property type="match status" value="1"/>
</dbReference>
<dbReference type="RefSeq" id="XP_019624084.1">
    <property type="nucleotide sequence ID" value="XM_019768525.1"/>
</dbReference>
<dbReference type="OrthoDB" id="10028364at2759"/>
<keyword evidence="2 5" id="KW-0812">Transmembrane</keyword>
<dbReference type="InterPro" id="IPR050578">
    <property type="entry name" value="MARVEL-CKLF_proteins"/>
</dbReference>
<evidence type="ECO:0000313" key="9">
    <source>
        <dbReference type="RefSeq" id="XP_019624080.1"/>
    </source>
</evidence>
<evidence type="ECO:0000256" key="3">
    <source>
        <dbReference type="ARBA" id="ARBA00022989"/>
    </source>
</evidence>
<evidence type="ECO:0000256" key="5">
    <source>
        <dbReference type="PROSITE-ProRule" id="PRU00581"/>
    </source>
</evidence>
<evidence type="ECO:0000313" key="12">
    <source>
        <dbReference type="RefSeq" id="XP_019624084.1"/>
    </source>
</evidence>